<keyword evidence="2" id="KW-1185">Reference proteome</keyword>
<protein>
    <submittedName>
        <fullName evidence="1">Uncharacterized protein</fullName>
    </submittedName>
</protein>
<organism evidence="1 2">
    <name type="scientific">Paraglaciecola hydrolytica</name>
    <dbReference type="NCBI Taxonomy" id="1799789"/>
    <lineage>
        <taxon>Bacteria</taxon>
        <taxon>Pseudomonadati</taxon>
        <taxon>Pseudomonadota</taxon>
        <taxon>Gammaproteobacteria</taxon>
        <taxon>Alteromonadales</taxon>
        <taxon>Alteromonadaceae</taxon>
        <taxon>Paraglaciecola</taxon>
    </lineage>
</organism>
<gene>
    <name evidence="1" type="ORF">AX660_11720</name>
</gene>
<dbReference type="Proteomes" id="UP000070299">
    <property type="component" value="Unassembled WGS sequence"/>
</dbReference>
<dbReference type="EMBL" id="LSNE01000005">
    <property type="protein sequence ID" value="KXI28858.1"/>
    <property type="molecule type" value="Genomic_DNA"/>
</dbReference>
<dbReference type="AlphaFoldDB" id="A0A136A0U2"/>
<name>A0A136A0U2_9ALTE</name>
<evidence type="ECO:0000313" key="2">
    <source>
        <dbReference type="Proteomes" id="UP000070299"/>
    </source>
</evidence>
<comment type="caution">
    <text evidence="1">The sequence shown here is derived from an EMBL/GenBank/DDBJ whole genome shotgun (WGS) entry which is preliminary data.</text>
</comment>
<reference evidence="2" key="1">
    <citation type="submission" date="2016-02" db="EMBL/GenBank/DDBJ databases">
        <authorList>
            <person name="Schultz-Johansen M."/>
            <person name="Glaring M.A."/>
            <person name="Bech P.K."/>
            <person name="Stougaard P."/>
        </authorList>
    </citation>
    <scope>NUCLEOTIDE SEQUENCE [LARGE SCALE GENOMIC DNA]</scope>
    <source>
        <strain evidence="2">S66</strain>
    </source>
</reference>
<evidence type="ECO:0000313" key="1">
    <source>
        <dbReference type="EMBL" id="KXI28858.1"/>
    </source>
</evidence>
<proteinExistence type="predicted"/>
<accession>A0A136A0U2</accession>
<sequence>MQYQLAQIGQLMFSREEKDRLENYKGNLGNGTELTMGKHGYSLSKRKFTIFQRESRILSILENCLTINLQTYFVALLK</sequence>